<protein>
    <recommendedName>
        <fullName evidence="5">RRM domain-containing protein</fullName>
    </recommendedName>
</protein>
<dbReference type="GO" id="GO:0003723">
    <property type="term" value="F:RNA binding"/>
    <property type="evidence" value="ECO:0007669"/>
    <property type="project" value="UniProtKB-UniRule"/>
</dbReference>
<name>A0AAN9G014_CROPI</name>
<dbReference type="Pfam" id="PF00076">
    <property type="entry name" value="RRM_1"/>
    <property type="match status" value="1"/>
</dbReference>
<dbReference type="EMBL" id="JAYWIO010000002">
    <property type="protein sequence ID" value="KAK7281928.1"/>
    <property type="molecule type" value="Genomic_DNA"/>
</dbReference>
<feature type="compositionally biased region" description="Acidic residues" evidence="4">
    <location>
        <begin position="432"/>
        <end position="444"/>
    </location>
</feature>
<evidence type="ECO:0000256" key="3">
    <source>
        <dbReference type="PROSITE-ProRule" id="PRU00176"/>
    </source>
</evidence>
<keyword evidence="1" id="KW-0677">Repeat</keyword>
<feature type="compositionally biased region" description="Basic and acidic residues" evidence="4">
    <location>
        <begin position="392"/>
        <end position="402"/>
    </location>
</feature>
<evidence type="ECO:0000256" key="1">
    <source>
        <dbReference type="ARBA" id="ARBA00022737"/>
    </source>
</evidence>
<comment type="caution">
    <text evidence="6">The sequence shown here is derived from an EMBL/GenBank/DDBJ whole genome shotgun (WGS) entry which is preliminary data.</text>
</comment>
<dbReference type="InterPro" id="IPR035979">
    <property type="entry name" value="RBD_domain_sf"/>
</dbReference>
<organism evidence="6 7">
    <name type="scientific">Crotalaria pallida</name>
    <name type="common">Smooth rattlebox</name>
    <name type="synonym">Crotalaria striata</name>
    <dbReference type="NCBI Taxonomy" id="3830"/>
    <lineage>
        <taxon>Eukaryota</taxon>
        <taxon>Viridiplantae</taxon>
        <taxon>Streptophyta</taxon>
        <taxon>Embryophyta</taxon>
        <taxon>Tracheophyta</taxon>
        <taxon>Spermatophyta</taxon>
        <taxon>Magnoliopsida</taxon>
        <taxon>eudicotyledons</taxon>
        <taxon>Gunneridae</taxon>
        <taxon>Pentapetalae</taxon>
        <taxon>rosids</taxon>
        <taxon>fabids</taxon>
        <taxon>Fabales</taxon>
        <taxon>Fabaceae</taxon>
        <taxon>Papilionoideae</taxon>
        <taxon>50 kb inversion clade</taxon>
        <taxon>genistoids sensu lato</taxon>
        <taxon>core genistoids</taxon>
        <taxon>Crotalarieae</taxon>
        <taxon>Crotalaria</taxon>
    </lineage>
</organism>
<evidence type="ECO:0000313" key="6">
    <source>
        <dbReference type="EMBL" id="KAK7281928.1"/>
    </source>
</evidence>
<dbReference type="SUPFAM" id="SSF54928">
    <property type="entry name" value="RNA-binding domain, RBD"/>
    <property type="match status" value="1"/>
</dbReference>
<accession>A0AAN9G014</accession>
<dbReference type="Gene3D" id="3.30.70.330">
    <property type="match status" value="1"/>
</dbReference>
<dbReference type="PANTHER" id="PTHR24012">
    <property type="entry name" value="RNA BINDING PROTEIN"/>
    <property type="match status" value="1"/>
</dbReference>
<dbReference type="CDD" id="cd00590">
    <property type="entry name" value="RRM_SF"/>
    <property type="match status" value="1"/>
</dbReference>
<feature type="compositionally biased region" description="Polar residues" evidence="4">
    <location>
        <begin position="405"/>
        <end position="417"/>
    </location>
</feature>
<evidence type="ECO:0000259" key="5">
    <source>
        <dbReference type="PROSITE" id="PS50102"/>
    </source>
</evidence>
<keyword evidence="2 3" id="KW-0694">RNA-binding</keyword>
<feature type="region of interest" description="Disordered" evidence="4">
    <location>
        <begin position="207"/>
        <end position="229"/>
    </location>
</feature>
<evidence type="ECO:0000313" key="7">
    <source>
        <dbReference type="Proteomes" id="UP001372338"/>
    </source>
</evidence>
<evidence type="ECO:0000256" key="2">
    <source>
        <dbReference type="ARBA" id="ARBA00022884"/>
    </source>
</evidence>
<dbReference type="Proteomes" id="UP001372338">
    <property type="component" value="Unassembled WGS sequence"/>
</dbReference>
<dbReference type="InterPro" id="IPR012677">
    <property type="entry name" value="Nucleotide-bd_a/b_plait_sf"/>
</dbReference>
<dbReference type="PROSITE" id="PS50102">
    <property type="entry name" value="RRM"/>
    <property type="match status" value="1"/>
</dbReference>
<dbReference type="AlphaFoldDB" id="A0AAN9G014"/>
<feature type="region of interest" description="Disordered" evidence="4">
    <location>
        <begin position="1"/>
        <end position="59"/>
    </location>
</feature>
<sequence>MLVGNPKRQWTDHVRKGRSYKDRRLSRARRPLSRAAHSQHQEEGWTPVRKGHKRAQDRKHEAYSKVRRVDTSGSFHRRLSFSLFVDNIHPKITKHDLAKIFWDAGTVVHVYISMKSRANMNLRFGFVRFGTQKEAANAIRTMNGLMLEGEKLHVKWARYVQEMTEVLHNGRKEEIRRERRGEESEKRDEPGLHKQWREAIRDGRTYKDVLKNGDNREKRSEEAKERKIERQQKRSLIVETIEPSNREEMLIKMDKPWPTMCMVRDMGSFKFIVTFRSYDDREEALKQVEHGSMMEYIRRIRKWTPDVVCEKRRVWLEIFGIPPHAWNKENFECITGRIGTIVDMDPDTEEGISMESAKICVTTNLMPFIEDHLYLNINSQKFEIFVKESEGRKEGKLKKETTGKNLAQATSSKVSNSESEHWDLHQDYGTWNEEDEKSDEVVET</sequence>
<dbReference type="InterPro" id="IPR000504">
    <property type="entry name" value="RRM_dom"/>
</dbReference>
<feature type="compositionally biased region" description="Basic and acidic residues" evidence="4">
    <location>
        <begin position="9"/>
        <end position="25"/>
    </location>
</feature>
<gene>
    <name evidence="6" type="ORF">RIF29_10310</name>
</gene>
<proteinExistence type="predicted"/>
<reference evidence="6 7" key="1">
    <citation type="submission" date="2024-01" db="EMBL/GenBank/DDBJ databases">
        <title>The genomes of 5 underutilized Papilionoideae crops provide insights into root nodulation and disease resistanc.</title>
        <authorList>
            <person name="Yuan L."/>
        </authorList>
    </citation>
    <scope>NUCLEOTIDE SEQUENCE [LARGE SCALE GENOMIC DNA]</scope>
    <source>
        <strain evidence="6">ZHUSHIDOU_FW_LH</strain>
        <tissue evidence="6">Leaf</tissue>
    </source>
</reference>
<keyword evidence="7" id="KW-1185">Reference proteome</keyword>
<dbReference type="SMART" id="SM00360">
    <property type="entry name" value="RRM"/>
    <property type="match status" value="1"/>
</dbReference>
<feature type="domain" description="RRM" evidence="5">
    <location>
        <begin position="81"/>
        <end position="159"/>
    </location>
</feature>
<evidence type="ECO:0000256" key="4">
    <source>
        <dbReference type="SAM" id="MobiDB-lite"/>
    </source>
</evidence>
<feature type="region of interest" description="Disordered" evidence="4">
    <location>
        <begin position="392"/>
        <end position="444"/>
    </location>
</feature>